<dbReference type="Proteomes" id="UP001634007">
    <property type="component" value="Unassembled WGS sequence"/>
</dbReference>
<accession>A0ABD3KUS8</accession>
<keyword evidence="1" id="KW-0732">Signal</keyword>
<keyword evidence="3" id="KW-1185">Reference proteome</keyword>
<evidence type="ECO:0000256" key="1">
    <source>
        <dbReference type="SAM" id="SignalP"/>
    </source>
</evidence>
<dbReference type="PANTHER" id="PTHR33265">
    <property type="entry name" value="AVR9/CF-9 RAPIDLY ELICITED PROTEIN-RELATED"/>
    <property type="match status" value="1"/>
</dbReference>
<reference evidence="2 3" key="1">
    <citation type="submission" date="2024-11" db="EMBL/GenBank/DDBJ databases">
        <title>Chromosome-level genome assembly of Eucalyptus globulus Labill. provides insights into its genome evolution.</title>
        <authorList>
            <person name="Li X."/>
        </authorList>
    </citation>
    <scope>NUCLEOTIDE SEQUENCE [LARGE SCALE GENOMIC DNA]</scope>
    <source>
        <strain evidence="2">CL2024</strain>
        <tissue evidence="2">Fresh tender leaves</tissue>
    </source>
</reference>
<evidence type="ECO:0000313" key="2">
    <source>
        <dbReference type="EMBL" id="KAL3739575.1"/>
    </source>
</evidence>
<dbReference type="PANTHER" id="PTHR33265:SF5">
    <property type="entry name" value="COTTON FIBER PROTEIN"/>
    <property type="match status" value="1"/>
</dbReference>
<name>A0ABD3KUS8_EUCGL</name>
<dbReference type="InterPro" id="IPR008480">
    <property type="entry name" value="DUF761_pln"/>
</dbReference>
<protein>
    <submittedName>
        <fullName evidence="2">Uncharacterized protein</fullName>
    </submittedName>
</protein>
<evidence type="ECO:0000313" key="3">
    <source>
        <dbReference type="Proteomes" id="UP001634007"/>
    </source>
</evidence>
<dbReference type="Pfam" id="PF05553">
    <property type="entry name" value="DUF761"/>
    <property type="match status" value="1"/>
</dbReference>
<feature type="signal peptide" evidence="1">
    <location>
        <begin position="1"/>
        <end position="28"/>
    </location>
</feature>
<proteinExistence type="predicted"/>
<dbReference type="EMBL" id="JBJKBG010000005">
    <property type="protein sequence ID" value="KAL3739575.1"/>
    <property type="molecule type" value="Genomic_DNA"/>
</dbReference>
<sequence>MPRKTSGVSRRAWNLLRLALLWARKGGGCSSCSLAFQIWYRERELSFDKTLVVHVKMHCPGPMRFPLRHIPCINPHVDFEPEFDEDDRLCYGYEAVRQSFLENGGEEGTHFDEKQAEDGRVEIEEDRGIDTRAEEFIAKFYEQTKLQRQISYLQYNEMLNQSAS</sequence>
<feature type="chain" id="PRO_5044857432" evidence="1">
    <location>
        <begin position="29"/>
        <end position="164"/>
    </location>
</feature>
<comment type="caution">
    <text evidence="2">The sequence shown here is derived from an EMBL/GenBank/DDBJ whole genome shotgun (WGS) entry which is preliminary data.</text>
</comment>
<organism evidence="2 3">
    <name type="scientific">Eucalyptus globulus</name>
    <name type="common">Tasmanian blue gum</name>
    <dbReference type="NCBI Taxonomy" id="34317"/>
    <lineage>
        <taxon>Eukaryota</taxon>
        <taxon>Viridiplantae</taxon>
        <taxon>Streptophyta</taxon>
        <taxon>Embryophyta</taxon>
        <taxon>Tracheophyta</taxon>
        <taxon>Spermatophyta</taxon>
        <taxon>Magnoliopsida</taxon>
        <taxon>eudicotyledons</taxon>
        <taxon>Gunneridae</taxon>
        <taxon>Pentapetalae</taxon>
        <taxon>rosids</taxon>
        <taxon>malvids</taxon>
        <taxon>Myrtales</taxon>
        <taxon>Myrtaceae</taxon>
        <taxon>Myrtoideae</taxon>
        <taxon>Eucalypteae</taxon>
        <taxon>Eucalyptus</taxon>
    </lineage>
</organism>
<gene>
    <name evidence="2" type="ORF">ACJRO7_020914</name>
</gene>
<dbReference type="AlphaFoldDB" id="A0ABD3KUS8"/>